<feature type="active site" evidence="7">
    <location>
        <position position="36"/>
    </location>
</feature>
<reference evidence="11 12" key="1">
    <citation type="journal article" date="2017" name="Int. J. Syst. Evol. Microbiol.">
        <title>Macrococcus canis sp. nov., a skin bacterium associated with infections in dogs.</title>
        <authorList>
            <person name="Gobeli Brawand S."/>
            <person name="Cotting K."/>
            <person name="Gomez-Sanz E."/>
            <person name="Collaud A."/>
            <person name="Thomann A."/>
            <person name="Brodard I."/>
            <person name="Rodriguez-Campos S."/>
            <person name="Strauss C."/>
            <person name="Perreten V."/>
        </authorList>
    </citation>
    <scope>NUCLEOTIDE SEQUENCE [LARGE SCALE GENOMIC DNA]</scope>
    <source>
        <strain evidence="11 12">KM45013</strain>
    </source>
</reference>
<dbReference type="OrthoDB" id="9802919at2"/>
<dbReference type="EC" id="3.4.21.89" evidence="8"/>
<keyword evidence="8" id="KW-0472">Membrane</keyword>
<dbReference type="AlphaFoldDB" id="A0A1W7AA03"/>
<evidence type="ECO:0000256" key="9">
    <source>
        <dbReference type="RuleBase" id="RU362042"/>
    </source>
</evidence>
<evidence type="ECO:0000256" key="4">
    <source>
        <dbReference type="ARBA" id="ARBA00009370"/>
    </source>
</evidence>
<accession>A0A1W7AA03</accession>
<evidence type="ECO:0000256" key="3">
    <source>
        <dbReference type="ARBA" id="ARBA00004401"/>
    </source>
</evidence>
<sequence length="182" mass="20866">MKQEFIEWLIAIVIATVLYFVVKTFFFISYSVSGDSMYPTFKDDDKVIVNKMSTLHNGDVIVFHAGQSQDYIKRIIGKPGDSVEYRDDVLYINGERIEEPYLQENRIAKTNILLTENFKVSDISGTEGKSVIPKGKLLVLGDNRETSNDSRHFGLIKEQQVVGEVQVRYWPLDTLHVNFNPQ</sequence>
<evidence type="ECO:0000256" key="7">
    <source>
        <dbReference type="PIRSR" id="PIRSR600223-1"/>
    </source>
</evidence>
<evidence type="ECO:0000313" key="11">
    <source>
        <dbReference type="EMBL" id="ARQ06457.1"/>
    </source>
</evidence>
<feature type="domain" description="Peptidase S26" evidence="10">
    <location>
        <begin position="6"/>
        <end position="170"/>
    </location>
</feature>
<gene>
    <name evidence="11" type="primary">spsB_1</name>
    <name evidence="11" type="ORF">MCCS_08090</name>
</gene>
<dbReference type="InterPro" id="IPR019757">
    <property type="entry name" value="Pept_S26A_signal_pept_1_Lys-AS"/>
</dbReference>
<dbReference type="InterPro" id="IPR019758">
    <property type="entry name" value="Pept_S26A_signal_pept_1_CS"/>
</dbReference>
<evidence type="ECO:0000256" key="2">
    <source>
        <dbReference type="ARBA" id="ARBA00002312"/>
    </source>
</evidence>
<protein>
    <recommendedName>
        <fullName evidence="8">Signal peptidase I</fullName>
        <ecNumber evidence="8">3.4.21.89</ecNumber>
    </recommendedName>
</protein>
<dbReference type="InterPro" id="IPR019756">
    <property type="entry name" value="Pept_S26A_signal_pept_1_Ser-AS"/>
</dbReference>
<dbReference type="PROSITE" id="PS00761">
    <property type="entry name" value="SPASE_I_3"/>
    <property type="match status" value="1"/>
</dbReference>
<dbReference type="Pfam" id="PF10502">
    <property type="entry name" value="Peptidase_S26"/>
    <property type="match status" value="1"/>
</dbReference>
<evidence type="ECO:0000256" key="5">
    <source>
        <dbReference type="ARBA" id="ARBA00022670"/>
    </source>
</evidence>
<dbReference type="InterPro" id="IPR019533">
    <property type="entry name" value="Peptidase_S26"/>
</dbReference>
<dbReference type="SUPFAM" id="SSF51306">
    <property type="entry name" value="LexA/Signal peptidase"/>
    <property type="match status" value="1"/>
</dbReference>
<proteinExistence type="inferred from homology"/>
<keyword evidence="8" id="KW-1133">Transmembrane helix</keyword>
<comment type="function">
    <text evidence="2">Essential for cell viability.</text>
</comment>
<keyword evidence="12" id="KW-1185">Reference proteome</keyword>
<keyword evidence="6 8" id="KW-0378">Hydrolase</keyword>
<comment type="similarity">
    <text evidence="4 9">Belongs to the peptidase S26 family.</text>
</comment>
<dbReference type="GO" id="GO:0005886">
    <property type="term" value="C:plasma membrane"/>
    <property type="evidence" value="ECO:0007669"/>
    <property type="project" value="UniProtKB-SubCell"/>
</dbReference>
<dbReference type="PANTHER" id="PTHR43390">
    <property type="entry name" value="SIGNAL PEPTIDASE I"/>
    <property type="match status" value="1"/>
</dbReference>
<dbReference type="GeneID" id="35294944"/>
<dbReference type="Gene3D" id="2.10.109.10">
    <property type="entry name" value="Umud Fragment, subunit A"/>
    <property type="match status" value="1"/>
</dbReference>
<dbReference type="CDD" id="cd06530">
    <property type="entry name" value="S26_SPase_I"/>
    <property type="match status" value="1"/>
</dbReference>
<dbReference type="Proteomes" id="UP000194154">
    <property type="component" value="Chromosome"/>
</dbReference>
<dbReference type="PRINTS" id="PR00727">
    <property type="entry name" value="LEADERPTASE"/>
</dbReference>
<dbReference type="KEGG" id="mcak:MCCS_08090"/>
<feature type="active site" evidence="7">
    <location>
        <position position="73"/>
    </location>
</feature>
<evidence type="ECO:0000313" key="12">
    <source>
        <dbReference type="Proteomes" id="UP000194154"/>
    </source>
</evidence>
<dbReference type="STRING" id="1855823.MCCS_08090"/>
<dbReference type="PROSITE" id="PS00501">
    <property type="entry name" value="SPASE_I_1"/>
    <property type="match status" value="1"/>
</dbReference>
<name>A0A1W7AA03_9STAP</name>
<dbReference type="NCBIfam" id="TIGR02227">
    <property type="entry name" value="sigpep_I_bact"/>
    <property type="match status" value="1"/>
</dbReference>
<dbReference type="PROSITE" id="PS00760">
    <property type="entry name" value="SPASE_I_2"/>
    <property type="match status" value="1"/>
</dbReference>
<evidence type="ECO:0000256" key="6">
    <source>
        <dbReference type="ARBA" id="ARBA00022801"/>
    </source>
</evidence>
<dbReference type="RefSeq" id="WP_086042124.1">
    <property type="nucleotide sequence ID" value="NZ_CBCRZA010000001.1"/>
</dbReference>
<dbReference type="EMBL" id="CP021059">
    <property type="protein sequence ID" value="ARQ06457.1"/>
    <property type="molecule type" value="Genomic_DNA"/>
</dbReference>
<comment type="subcellular location">
    <subcellularLocation>
        <location evidence="3">Cell membrane</location>
        <topology evidence="3">Single-pass type II membrane protein</topology>
    </subcellularLocation>
    <subcellularLocation>
        <location evidence="9">Membrane</location>
        <topology evidence="9">Single-pass type II membrane protein</topology>
    </subcellularLocation>
</comment>
<evidence type="ECO:0000256" key="1">
    <source>
        <dbReference type="ARBA" id="ARBA00000677"/>
    </source>
</evidence>
<comment type="catalytic activity">
    <reaction evidence="1 8">
        <text>Cleavage of hydrophobic, N-terminal signal or leader sequences from secreted and periplasmic proteins.</text>
        <dbReference type="EC" id="3.4.21.89"/>
    </reaction>
</comment>
<keyword evidence="8" id="KW-0812">Transmembrane</keyword>
<organism evidence="11 12">
    <name type="scientific">Macrococcoides canis</name>
    <dbReference type="NCBI Taxonomy" id="1855823"/>
    <lineage>
        <taxon>Bacteria</taxon>
        <taxon>Bacillati</taxon>
        <taxon>Bacillota</taxon>
        <taxon>Bacilli</taxon>
        <taxon>Bacillales</taxon>
        <taxon>Staphylococcaceae</taxon>
        <taxon>Macrococcoides</taxon>
    </lineage>
</organism>
<dbReference type="InterPro" id="IPR000223">
    <property type="entry name" value="Pept_S26A_signal_pept_1"/>
</dbReference>
<dbReference type="PANTHER" id="PTHR43390:SF1">
    <property type="entry name" value="CHLOROPLAST PROCESSING PEPTIDASE"/>
    <property type="match status" value="1"/>
</dbReference>
<feature type="transmembrane region" description="Helical" evidence="8">
    <location>
        <begin position="6"/>
        <end position="28"/>
    </location>
</feature>
<dbReference type="GO" id="GO:0009003">
    <property type="term" value="F:signal peptidase activity"/>
    <property type="evidence" value="ECO:0007669"/>
    <property type="project" value="UniProtKB-EC"/>
</dbReference>
<dbReference type="GO" id="GO:0004252">
    <property type="term" value="F:serine-type endopeptidase activity"/>
    <property type="evidence" value="ECO:0007669"/>
    <property type="project" value="InterPro"/>
</dbReference>
<keyword evidence="5 8" id="KW-0645">Protease</keyword>
<evidence type="ECO:0000259" key="10">
    <source>
        <dbReference type="Pfam" id="PF10502"/>
    </source>
</evidence>
<dbReference type="GO" id="GO:0006465">
    <property type="term" value="P:signal peptide processing"/>
    <property type="evidence" value="ECO:0007669"/>
    <property type="project" value="InterPro"/>
</dbReference>
<dbReference type="InterPro" id="IPR036286">
    <property type="entry name" value="LexA/Signal_pep-like_sf"/>
</dbReference>
<evidence type="ECO:0000256" key="8">
    <source>
        <dbReference type="RuleBase" id="RU003993"/>
    </source>
</evidence>